<gene>
    <name evidence="2" type="ORF">ACFFTR_32975</name>
</gene>
<protein>
    <submittedName>
        <fullName evidence="2">GDSL-type esterase/lipase family protein</fullName>
    </submittedName>
</protein>
<dbReference type="InterPro" id="IPR036514">
    <property type="entry name" value="SGNH_hydro_sf"/>
</dbReference>
<dbReference type="SUPFAM" id="SSF52266">
    <property type="entry name" value="SGNH hydrolase"/>
    <property type="match status" value="1"/>
</dbReference>
<accession>A0ABV5MH59</accession>
<keyword evidence="3" id="KW-1185">Reference proteome</keyword>
<name>A0ABV5MH59_9ACTN</name>
<dbReference type="InterPro" id="IPR013830">
    <property type="entry name" value="SGNH_hydro"/>
</dbReference>
<dbReference type="Pfam" id="PF13472">
    <property type="entry name" value="Lipase_GDSL_2"/>
    <property type="match status" value="1"/>
</dbReference>
<dbReference type="Gene3D" id="3.40.50.1110">
    <property type="entry name" value="SGNH hydrolase"/>
    <property type="match status" value="1"/>
</dbReference>
<sequence>MAPEYARYCALGDSVVEQPGGFAELVRDALAPAAFVNLGVRNLRAAEVRDVQLSAALAFRPDLAMVVCGANDAMRPGYESRAGAVDEAMTAIIAPLQRAGATVITVSVFVMREYPQMPHWLGAGFARRMALLAERTNALAARLGTVHVDLSRHPAIAAGEALTGDDGLHGNPHSHRIAAAAILDRLHRSPLEVRR</sequence>
<evidence type="ECO:0000259" key="1">
    <source>
        <dbReference type="Pfam" id="PF13472"/>
    </source>
</evidence>
<dbReference type="RefSeq" id="WP_223102861.1">
    <property type="nucleotide sequence ID" value="NZ_CP061913.1"/>
</dbReference>
<evidence type="ECO:0000313" key="3">
    <source>
        <dbReference type="Proteomes" id="UP001589608"/>
    </source>
</evidence>
<comment type="caution">
    <text evidence="2">The sequence shown here is derived from an EMBL/GenBank/DDBJ whole genome shotgun (WGS) entry which is preliminary data.</text>
</comment>
<dbReference type="Proteomes" id="UP001589608">
    <property type="component" value="Unassembled WGS sequence"/>
</dbReference>
<dbReference type="EMBL" id="JBHMCA010000054">
    <property type="protein sequence ID" value="MFB9447933.1"/>
    <property type="molecule type" value="Genomic_DNA"/>
</dbReference>
<organism evidence="2 3">
    <name type="scientific">Dactylosporangium vinaceum</name>
    <dbReference type="NCBI Taxonomy" id="53362"/>
    <lineage>
        <taxon>Bacteria</taxon>
        <taxon>Bacillati</taxon>
        <taxon>Actinomycetota</taxon>
        <taxon>Actinomycetes</taxon>
        <taxon>Micromonosporales</taxon>
        <taxon>Micromonosporaceae</taxon>
        <taxon>Dactylosporangium</taxon>
    </lineage>
</organism>
<evidence type="ECO:0000313" key="2">
    <source>
        <dbReference type="EMBL" id="MFB9447933.1"/>
    </source>
</evidence>
<reference evidence="2 3" key="1">
    <citation type="submission" date="2024-09" db="EMBL/GenBank/DDBJ databases">
        <authorList>
            <person name="Sun Q."/>
            <person name="Mori K."/>
        </authorList>
    </citation>
    <scope>NUCLEOTIDE SEQUENCE [LARGE SCALE GENOMIC DNA]</scope>
    <source>
        <strain evidence="2 3">JCM 3307</strain>
    </source>
</reference>
<proteinExistence type="predicted"/>
<feature type="domain" description="SGNH hydrolase-type esterase" evidence="1">
    <location>
        <begin position="10"/>
        <end position="177"/>
    </location>
</feature>